<dbReference type="Gene3D" id="3.30.2320.80">
    <property type="match status" value="1"/>
</dbReference>
<dbReference type="PANTHER" id="PTHR34535:SF3">
    <property type="entry name" value="HYDROGENASE MATURATION FACTOR HYPA"/>
    <property type="match status" value="1"/>
</dbReference>
<dbReference type="GO" id="GO:0008270">
    <property type="term" value="F:zinc ion binding"/>
    <property type="evidence" value="ECO:0007669"/>
    <property type="project" value="UniProtKB-UniRule"/>
</dbReference>
<evidence type="ECO:0000313" key="6">
    <source>
        <dbReference type="EMBL" id="SMC04732.1"/>
    </source>
</evidence>
<organism evidence="6 7">
    <name type="scientific">Sulfobacillus thermosulfidooxidans (strain DSM 9293 / VKM B-1269 / AT-1)</name>
    <dbReference type="NCBI Taxonomy" id="929705"/>
    <lineage>
        <taxon>Bacteria</taxon>
        <taxon>Bacillati</taxon>
        <taxon>Bacillota</taxon>
        <taxon>Clostridia</taxon>
        <taxon>Eubacteriales</taxon>
        <taxon>Clostridiales Family XVII. Incertae Sedis</taxon>
        <taxon>Sulfobacillus</taxon>
    </lineage>
</organism>
<keyword evidence="7" id="KW-1185">Reference proteome</keyword>
<name>A0A1W1WEV5_SULTA</name>
<feature type="binding site" evidence="4">
    <location>
        <position position="70"/>
    </location>
    <ligand>
        <name>Zn(2+)</name>
        <dbReference type="ChEBI" id="CHEBI:29105"/>
    </ligand>
</feature>
<dbReference type="PIRSF" id="PIRSF004761">
    <property type="entry name" value="Hydrgn_mat_HypA"/>
    <property type="match status" value="1"/>
</dbReference>
<dbReference type="Pfam" id="PF01155">
    <property type="entry name" value="HypA"/>
    <property type="match status" value="1"/>
</dbReference>
<sequence length="133" mass="14526">MHELSLAIPISEYVLQESQGRNVEEIVLDVGMLSGIVPDALDLALQVVLQGTCAEEARITYEWQDGEGQCRFCNTRFPMKDVLDVCPGCGQMGAKILSGTQIRLTGLRFSPRRDTSQGEKPSTPMASNNPLQG</sequence>
<dbReference type="GO" id="GO:0016151">
    <property type="term" value="F:nickel cation binding"/>
    <property type="evidence" value="ECO:0007669"/>
    <property type="project" value="UniProtKB-UniRule"/>
</dbReference>
<evidence type="ECO:0000256" key="2">
    <source>
        <dbReference type="ARBA" id="ARBA00022723"/>
    </source>
</evidence>
<dbReference type="RefSeq" id="WP_020375846.1">
    <property type="nucleotide sequence ID" value="NZ_FWWY01000001.1"/>
</dbReference>
<feature type="region of interest" description="Disordered" evidence="5">
    <location>
        <begin position="110"/>
        <end position="133"/>
    </location>
</feature>
<keyword evidence="2 4" id="KW-0479">Metal-binding</keyword>
<feature type="binding site" evidence="4">
    <location>
        <position position="86"/>
    </location>
    <ligand>
        <name>Zn(2+)</name>
        <dbReference type="ChEBI" id="CHEBI:29105"/>
    </ligand>
</feature>
<dbReference type="OrthoDB" id="9800361at2"/>
<dbReference type="InterPro" id="IPR000688">
    <property type="entry name" value="HypA/HybF"/>
</dbReference>
<dbReference type="EMBL" id="FWWY01000001">
    <property type="protein sequence ID" value="SMC04732.1"/>
    <property type="molecule type" value="Genomic_DNA"/>
</dbReference>
<proteinExistence type="inferred from homology"/>
<dbReference type="PANTHER" id="PTHR34535">
    <property type="entry name" value="HYDROGENASE MATURATION FACTOR HYPA"/>
    <property type="match status" value="1"/>
</dbReference>
<evidence type="ECO:0000256" key="3">
    <source>
        <dbReference type="ARBA" id="ARBA00022833"/>
    </source>
</evidence>
<evidence type="ECO:0000256" key="1">
    <source>
        <dbReference type="ARBA" id="ARBA00022596"/>
    </source>
</evidence>
<dbReference type="AlphaFoldDB" id="A0A1W1WEV5"/>
<evidence type="ECO:0000256" key="4">
    <source>
        <dbReference type="HAMAP-Rule" id="MF_00213"/>
    </source>
</evidence>
<evidence type="ECO:0000256" key="5">
    <source>
        <dbReference type="SAM" id="MobiDB-lite"/>
    </source>
</evidence>
<comment type="function">
    <text evidence="4">Involved in the maturation of [NiFe] hydrogenases. Required for nickel insertion into the metal center of the hydrogenase.</text>
</comment>
<accession>A0A1W1WEV5</accession>
<feature type="binding site" evidence="4">
    <location>
        <position position="73"/>
    </location>
    <ligand>
        <name>Zn(2+)</name>
        <dbReference type="ChEBI" id="CHEBI:29105"/>
    </ligand>
</feature>
<dbReference type="Proteomes" id="UP000192660">
    <property type="component" value="Unassembled WGS sequence"/>
</dbReference>
<protein>
    <recommendedName>
        <fullName evidence="4">Hydrogenase maturation factor HypA</fullName>
    </recommendedName>
</protein>
<gene>
    <name evidence="4" type="primary">hypA</name>
    <name evidence="6" type="ORF">SAMN00768000_1810</name>
</gene>
<feature type="compositionally biased region" description="Polar residues" evidence="5">
    <location>
        <begin position="118"/>
        <end position="133"/>
    </location>
</feature>
<keyword evidence="1 4" id="KW-0533">Nickel</keyword>
<feature type="binding site" evidence="4">
    <location>
        <position position="89"/>
    </location>
    <ligand>
        <name>Zn(2+)</name>
        <dbReference type="ChEBI" id="CHEBI:29105"/>
    </ligand>
</feature>
<dbReference type="GO" id="GO:0051604">
    <property type="term" value="P:protein maturation"/>
    <property type="evidence" value="ECO:0007669"/>
    <property type="project" value="InterPro"/>
</dbReference>
<reference evidence="7" key="1">
    <citation type="submission" date="2017-04" db="EMBL/GenBank/DDBJ databases">
        <authorList>
            <person name="Varghese N."/>
            <person name="Submissions S."/>
        </authorList>
    </citation>
    <scope>NUCLEOTIDE SEQUENCE [LARGE SCALE GENOMIC DNA]</scope>
    <source>
        <strain evidence="7">DSM 9293</strain>
    </source>
</reference>
<dbReference type="STRING" id="28034.BFX07_01730"/>
<comment type="similarity">
    <text evidence="4">Belongs to the HypA/HybF family.</text>
</comment>
<keyword evidence="3 4" id="KW-0862">Zinc</keyword>
<evidence type="ECO:0000313" key="7">
    <source>
        <dbReference type="Proteomes" id="UP000192660"/>
    </source>
</evidence>
<dbReference type="HAMAP" id="MF_00213">
    <property type="entry name" value="HypA_HybF"/>
    <property type="match status" value="1"/>
</dbReference>
<feature type="binding site" evidence="4">
    <location>
        <position position="2"/>
    </location>
    <ligand>
        <name>Ni(2+)</name>
        <dbReference type="ChEBI" id="CHEBI:49786"/>
    </ligand>
</feature>